<feature type="compositionally biased region" description="Low complexity" evidence="1">
    <location>
        <begin position="46"/>
        <end position="81"/>
    </location>
</feature>
<protein>
    <submittedName>
        <fullName evidence="3">Uncharacterized protein</fullName>
    </submittedName>
</protein>
<gene>
    <name evidence="3" type="ORF">SAMN04489765_0713</name>
</gene>
<evidence type="ECO:0000313" key="3">
    <source>
        <dbReference type="EMBL" id="SDQ51689.1"/>
    </source>
</evidence>
<dbReference type="STRING" id="47312.SAMN04489765_0713"/>
<dbReference type="EMBL" id="FNLF01000002">
    <property type="protein sequence ID" value="SDQ51689.1"/>
    <property type="molecule type" value="Genomic_DNA"/>
</dbReference>
<keyword evidence="2" id="KW-0812">Transmembrane</keyword>
<keyword evidence="2" id="KW-1133">Transmembrane helix</keyword>
<accession>A0A1H1BIG1</accession>
<feature type="transmembrane region" description="Helical" evidence="2">
    <location>
        <begin position="20"/>
        <end position="41"/>
    </location>
</feature>
<organism evidence="3 4">
    <name type="scientific">Tsukamurella pulmonis</name>
    <dbReference type="NCBI Taxonomy" id="47312"/>
    <lineage>
        <taxon>Bacteria</taxon>
        <taxon>Bacillati</taxon>
        <taxon>Actinomycetota</taxon>
        <taxon>Actinomycetes</taxon>
        <taxon>Mycobacteriales</taxon>
        <taxon>Tsukamurellaceae</taxon>
        <taxon>Tsukamurella</taxon>
    </lineage>
</organism>
<dbReference type="RefSeq" id="WP_156483200.1">
    <property type="nucleotide sequence ID" value="NZ_FNLF01000002.1"/>
</dbReference>
<evidence type="ECO:0000256" key="2">
    <source>
        <dbReference type="SAM" id="Phobius"/>
    </source>
</evidence>
<feature type="compositionally biased region" description="Low complexity" evidence="1">
    <location>
        <begin position="94"/>
        <end position="115"/>
    </location>
</feature>
<keyword evidence="4" id="KW-1185">Reference proteome</keyword>
<reference evidence="4" key="1">
    <citation type="submission" date="2016-10" db="EMBL/GenBank/DDBJ databases">
        <authorList>
            <person name="Varghese N."/>
            <person name="Submissions S."/>
        </authorList>
    </citation>
    <scope>NUCLEOTIDE SEQUENCE [LARGE SCALE GENOMIC DNA]</scope>
    <source>
        <strain evidence="4">DSM 44142</strain>
    </source>
</reference>
<name>A0A1H1BIG1_9ACTN</name>
<dbReference type="Proteomes" id="UP000183053">
    <property type="component" value="Unassembled WGS sequence"/>
</dbReference>
<keyword evidence="2" id="KW-0472">Membrane</keyword>
<proteinExistence type="predicted"/>
<evidence type="ECO:0000313" key="4">
    <source>
        <dbReference type="Proteomes" id="UP000183053"/>
    </source>
</evidence>
<evidence type="ECO:0000256" key="1">
    <source>
        <dbReference type="SAM" id="MobiDB-lite"/>
    </source>
</evidence>
<feature type="region of interest" description="Disordered" evidence="1">
    <location>
        <begin position="46"/>
        <end position="126"/>
    </location>
</feature>
<sequence>MSHRVDTSGSRRLGGFAGRVLAIAAATALCAAAIGVTVSMWGAPAEEPQPVVAPSSSAPSDAPTSSAPVAVAPSTSLVTTPPSTPSPVAPPAPTTTVAPVAPTTATLTRTAPRVTSPSRPRCTPHPQWVYRPSTGSYERITLPC</sequence>
<dbReference type="AlphaFoldDB" id="A0A1H1BIG1"/>
<feature type="compositionally biased region" description="Pro residues" evidence="1">
    <location>
        <begin position="82"/>
        <end position="93"/>
    </location>
</feature>